<dbReference type="AlphaFoldDB" id="A0A1M5SQ04"/>
<dbReference type="InterPro" id="IPR019800">
    <property type="entry name" value="Glyco_hydro_3_AS"/>
</dbReference>
<evidence type="ECO:0000259" key="8">
    <source>
        <dbReference type="Pfam" id="PF00933"/>
    </source>
</evidence>
<proteinExistence type="inferred from homology"/>
<dbReference type="GO" id="GO:0005975">
    <property type="term" value="P:carbohydrate metabolic process"/>
    <property type="evidence" value="ECO:0007669"/>
    <property type="project" value="InterPro"/>
</dbReference>
<keyword evidence="7" id="KW-0732">Signal</keyword>
<dbReference type="GO" id="GO:0009254">
    <property type="term" value="P:peptidoglycan turnover"/>
    <property type="evidence" value="ECO:0007669"/>
    <property type="project" value="TreeGrafter"/>
</dbReference>
<feature type="signal peptide" evidence="7">
    <location>
        <begin position="1"/>
        <end position="24"/>
    </location>
</feature>
<keyword evidence="4 6" id="KW-0378">Hydrolase</keyword>
<sequence>MHRRPPRFRAVMAAAALAAGTVTAMTGPADAAPRGAHRPDRVGQLLRSMSLEEKVGQLFVTYAYGTTADTTDPAAVAQNRELYGVDNGAQLVAKYHLGGVIYFTWANTLTDPATIATLSNGLQRAATTSGAKVPLLTTIDQEGGRVVRIGAPAAVSPGNMTLGASFDPRLTYSAYRANAEQLRALGINVDDAPVVDTNTNPANAADGSRAFGDTPLQTAVFGAAAVRGLESRDVAAVAKHFPGLGSTEVNTDFGEAVSDQTRAEFERYDLPAFRAAVAAGTDQIMAAHIVAPALDPTGAPASLSKPMVTGILRDKLHYDGLVVTDALSAEALHDYTNTQRVVGALQAGVDQLLMPTDLADGIDAVLAAVRSGEISTQRIDESVRRVLTAKQKLGLFDANQVDVAKAAASVGTVAQHRTMATAARRGVTLYRNSAGTLPLAANPGTKVLVTGYGATTSTTLTADLQAKGVQATRVYTGSAPSDAAIAAAVTAAKDADYAVVISNDAWGDAQQRALAAQVRATGTPTIVLAVGAPYELGYAPETPTFLATFGYQADSLQAATDVLFGAQPSGRSPVTVRTPDGTSVVAKLGSGLRYHR</sequence>
<evidence type="ECO:0000256" key="4">
    <source>
        <dbReference type="ARBA" id="ARBA00022801"/>
    </source>
</evidence>
<dbReference type="PANTHER" id="PTHR30480">
    <property type="entry name" value="BETA-HEXOSAMINIDASE-RELATED"/>
    <property type="match status" value="1"/>
</dbReference>
<gene>
    <name evidence="10" type="ORF">SAMN05443575_3780</name>
</gene>
<evidence type="ECO:0000313" key="11">
    <source>
        <dbReference type="Proteomes" id="UP000186132"/>
    </source>
</evidence>
<dbReference type="InterPro" id="IPR036962">
    <property type="entry name" value="Glyco_hydro_3_N_sf"/>
</dbReference>
<dbReference type="InterPro" id="IPR050226">
    <property type="entry name" value="NagZ_Beta-hexosaminidase"/>
</dbReference>
<dbReference type="InterPro" id="IPR002772">
    <property type="entry name" value="Glyco_hydro_3_C"/>
</dbReference>
<evidence type="ECO:0000256" key="1">
    <source>
        <dbReference type="ARBA" id="ARBA00001231"/>
    </source>
</evidence>
<dbReference type="Pfam" id="PF01915">
    <property type="entry name" value="Glyco_hydro_3_C"/>
    <property type="match status" value="1"/>
</dbReference>
<comment type="similarity">
    <text evidence="2 6">Belongs to the glycosyl hydrolase 3 family.</text>
</comment>
<comment type="catalytic activity">
    <reaction evidence="1">
        <text>Hydrolysis of terminal non-reducing N-acetyl-D-hexosamine residues in N-acetyl-beta-D-hexosaminides.</text>
        <dbReference type="EC" id="3.2.1.52"/>
    </reaction>
</comment>
<dbReference type="InterPro" id="IPR017853">
    <property type="entry name" value="GH"/>
</dbReference>
<reference evidence="10 11" key="1">
    <citation type="submission" date="2016-11" db="EMBL/GenBank/DDBJ databases">
        <authorList>
            <person name="Jaros S."/>
            <person name="Januszkiewicz K."/>
            <person name="Wedrychowicz H."/>
        </authorList>
    </citation>
    <scope>NUCLEOTIDE SEQUENCE [LARGE SCALE GENOMIC DNA]</scope>
    <source>
        <strain evidence="10 11">DSM 45627</strain>
    </source>
</reference>
<evidence type="ECO:0000256" key="5">
    <source>
        <dbReference type="ARBA" id="ARBA00023295"/>
    </source>
</evidence>
<name>A0A1M5SQ04_9ACTN</name>
<dbReference type="GO" id="GO:0004563">
    <property type="term" value="F:beta-N-acetylhexosaminidase activity"/>
    <property type="evidence" value="ECO:0007669"/>
    <property type="project" value="UniProtKB-EC"/>
</dbReference>
<dbReference type="Proteomes" id="UP000186132">
    <property type="component" value="Unassembled WGS sequence"/>
</dbReference>
<dbReference type="PANTHER" id="PTHR30480:SF13">
    <property type="entry name" value="BETA-HEXOSAMINIDASE"/>
    <property type="match status" value="1"/>
</dbReference>
<organism evidence="10 11">
    <name type="scientific">Jatrophihabitans endophyticus</name>
    <dbReference type="NCBI Taxonomy" id="1206085"/>
    <lineage>
        <taxon>Bacteria</taxon>
        <taxon>Bacillati</taxon>
        <taxon>Actinomycetota</taxon>
        <taxon>Actinomycetes</taxon>
        <taxon>Jatrophihabitantales</taxon>
        <taxon>Jatrophihabitantaceae</taxon>
        <taxon>Jatrophihabitans</taxon>
    </lineage>
</organism>
<evidence type="ECO:0000256" key="7">
    <source>
        <dbReference type="SAM" id="SignalP"/>
    </source>
</evidence>
<evidence type="ECO:0000256" key="2">
    <source>
        <dbReference type="ARBA" id="ARBA00005336"/>
    </source>
</evidence>
<accession>A0A1M5SQ04</accession>
<dbReference type="EC" id="3.2.1.52" evidence="3"/>
<dbReference type="InterPro" id="IPR001764">
    <property type="entry name" value="Glyco_hydro_3_N"/>
</dbReference>
<dbReference type="SUPFAM" id="SSF51445">
    <property type="entry name" value="(Trans)glycosidases"/>
    <property type="match status" value="1"/>
</dbReference>
<evidence type="ECO:0000313" key="10">
    <source>
        <dbReference type="EMBL" id="SHH40592.1"/>
    </source>
</evidence>
<dbReference type="EMBL" id="FQVU01000006">
    <property type="protein sequence ID" value="SHH40592.1"/>
    <property type="molecule type" value="Genomic_DNA"/>
</dbReference>
<keyword evidence="11" id="KW-1185">Reference proteome</keyword>
<evidence type="ECO:0000256" key="3">
    <source>
        <dbReference type="ARBA" id="ARBA00012663"/>
    </source>
</evidence>
<dbReference type="Gene3D" id="3.40.50.1700">
    <property type="entry name" value="Glycoside hydrolase family 3 C-terminal domain"/>
    <property type="match status" value="1"/>
</dbReference>
<protein>
    <recommendedName>
        <fullName evidence="3">beta-N-acetylhexosaminidase</fullName>
        <ecNumber evidence="3">3.2.1.52</ecNumber>
    </recommendedName>
</protein>
<feature type="domain" description="Glycoside hydrolase family 3 C-terminal" evidence="9">
    <location>
        <begin position="428"/>
        <end position="578"/>
    </location>
</feature>
<feature type="chain" id="PRO_5039375712" description="beta-N-acetylhexosaminidase" evidence="7">
    <location>
        <begin position="25"/>
        <end position="596"/>
    </location>
</feature>
<keyword evidence="5 6" id="KW-0326">Glycosidase</keyword>
<evidence type="ECO:0000256" key="6">
    <source>
        <dbReference type="RuleBase" id="RU361161"/>
    </source>
</evidence>
<dbReference type="PROSITE" id="PS00775">
    <property type="entry name" value="GLYCOSYL_HYDROL_F3"/>
    <property type="match status" value="1"/>
</dbReference>
<dbReference type="Pfam" id="PF00933">
    <property type="entry name" value="Glyco_hydro_3"/>
    <property type="match status" value="1"/>
</dbReference>
<dbReference type="Gene3D" id="3.20.20.300">
    <property type="entry name" value="Glycoside hydrolase, family 3, N-terminal domain"/>
    <property type="match status" value="1"/>
</dbReference>
<feature type="domain" description="Glycoside hydrolase family 3 N-terminal" evidence="8">
    <location>
        <begin position="51"/>
        <end position="388"/>
    </location>
</feature>
<dbReference type="InterPro" id="IPR036881">
    <property type="entry name" value="Glyco_hydro_3_C_sf"/>
</dbReference>
<evidence type="ECO:0000259" key="9">
    <source>
        <dbReference type="Pfam" id="PF01915"/>
    </source>
</evidence>
<dbReference type="STRING" id="1206085.SAMN05443575_3780"/>
<dbReference type="SUPFAM" id="SSF52279">
    <property type="entry name" value="Beta-D-glucan exohydrolase, C-terminal domain"/>
    <property type="match status" value="1"/>
</dbReference>